<dbReference type="AlphaFoldDB" id="A0A7I9Y3N4"/>
<evidence type="ECO:0000256" key="1">
    <source>
        <dbReference type="ARBA" id="ARBA00022679"/>
    </source>
</evidence>
<dbReference type="Proteomes" id="UP000465361">
    <property type="component" value="Unassembled WGS sequence"/>
</dbReference>
<organism evidence="2 3">
    <name type="scientific">Mycobacterium botniense</name>
    <dbReference type="NCBI Taxonomy" id="84962"/>
    <lineage>
        <taxon>Bacteria</taxon>
        <taxon>Bacillati</taxon>
        <taxon>Actinomycetota</taxon>
        <taxon>Actinomycetes</taxon>
        <taxon>Mycobacteriales</taxon>
        <taxon>Mycobacteriaceae</taxon>
        <taxon>Mycobacterium</taxon>
    </lineage>
</organism>
<dbReference type="InterPro" id="IPR036230">
    <property type="entry name" value="LeuA_allosteric_dom_sf"/>
</dbReference>
<reference evidence="2 3" key="1">
    <citation type="journal article" date="2019" name="Emerg. Microbes Infect.">
        <title>Comprehensive subspecies identification of 175 nontuberculous mycobacteria species based on 7547 genomic profiles.</title>
        <authorList>
            <person name="Matsumoto Y."/>
            <person name="Kinjo T."/>
            <person name="Motooka D."/>
            <person name="Nabeya D."/>
            <person name="Jung N."/>
            <person name="Uechi K."/>
            <person name="Horii T."/>
            <person name="Iida T."/>
            <person name="Fujita J."/>
            <person name="Nakamura S."/>
        </authorList>
    </citation>
    <scope>NUCLEOTIDE SEQUENCE [LARGE SCALE GENOMIC DNA]</scope>
    <source>
        <strain evidence="2 3">JCM 17322</strain>
    </source>
</reference>
<gene>
    <name evidence="2" type="ORF">MBOT_40470</name>
</gene>
<dbReference type="RefSeq" id="WP_163760409.1">
    <property type="nucleotide sequence ID" value="NZ_BLKW01000004.1"/>
</dbReference>
<dbReference type="GO" id="GO:0016740">
    <property type="term" value="F:transferase activity"/>
    <property type="evidence" value="ECO:0007669"/>
    <property type="project" value="UniProtKB-KW"/>
</dbReference>
<proteinExistence type="predicted"/>
<evidence type="ECO:0008006" key="4">
    <source>
        <dbReference type="Google" id="ProtNLM"/>
    </source>
</evidence>
<dbReference type="Gene3D" id="3.30.160.270">
    <property type="match status" value="1"/>
</dbReference>
<evidence type="ECO:0000313" key="3">
    <source>
        <dbReference type="Proteomes" id="UP000465361"/>
    </source>
</evidence>
<protein>
    <recommendedName>
        <fullName evidence="4">Homocitrate synthase</fullName>
    </recommendedName>
</protein>
<keyword evidence="1" id="KW-0808">Transferase</keyword>
<keyword evidence="3" id="KW-1185">Reference proteome</keyword>
<sequence>MTVSSLKPAPNPTASRRWCANAWFTDRFGAPLPRGLREQAGAMPWETFVATYGRTGGPVRLRYWSCADAERPASRLGPQPRSFRAVIAIGEHSNTATVAASGPVAALTAMLHQRGIAVEMLKFHQMRSADCTATFICGTDGSRVEWAMGWSTETTQSALGAVIACANRLLTAT</sequence>
<name>A0A7I9Y3N4_9MYCO</name>
<dbReference type="SUPFAM" id="SSF110921">
    <property type="entry name" value="2-isopropylmalate synthase LeuA, allosteric (dimerisation) domain"/>
    <property type="match status" value="1"/>
</dbReference>
<evidence type="ECO:0000313" key="2">
    <source>
        <dbReference type="EMBL" id="GFG76682.1"/>
    </source>
</evidence>
<comment type="caution">
    <text evidence="2">The sequence shown here is derived from an EMBL/GenBank/DDBJ whole genome shotgun (WGS) entry which is preliminary data.</text>
</comment>
<accession>A0A7I9Y3N4</accession>
<dbReference type="EMBL" id="BLKW01000004">
    <property type="protein sequence ID" value="GFG76682.1"/>
    <property type="molecule type" value="Genomic_DNA"/>
</dbReference>